<reference evidence="2" key="1">
    <citation type="journal article" date="2013" name="Nat. Commun.">
        <title>Whole-genome sequencing of Oryza brachyantha reveals mechanisms underlying Oryza genome evolution.</title>
        <authorList>
            <person name="Chen J."/>
            <person name="Huang Q."/>
            <person name="Gao D."/>
            <person name="Wang J."/>
            <person name="Lang Y."/>
            <person name="Liu T."/>
            <person name="Li B."/>
            <person name="Bai Z."/>
            <person name="Luis Goicoechea J."/>
            <person name="Liang C."/>
            <person name="Chen C."/>
            <person name="Zhang W."/>
            <person name="Sun S."/>
            <person name="Liao Y."/>
            <person name="Zhang X."/>
            <person name="Yang L."/>
            <person name="Song C."/>
            <person name="Wang M."/>
            <person name="Shi J."/>
            <person name="Liu G."/>
            <person name="Liu J."/>
            <person name="Zhou H."/>
            <person name="Zhou W."/>
            <person name="Yu Q."/>
            <person name="An N."/>
            <person name="Chen Y."/>
            <person name="Cai Q."/>
            <person name="Wang B."/>
            <person name="Liu B."/>
            <person name="Min J."/>
            <person name="Huang Y."/>
            <person name="Wu H."/>
            <person name="Li Z."/>
            <person name="Zhang Y."/>
            <person name="Yin Y."/>
            <person name="Song W."/>
            <person name="Jiang J."/>
            <person name="Jackson S.A."/>
            <person name="Wing R.A."/>
            <person name="Wang J."/>
            <person name="Chen M."/>
        </authorList>
    </citation>
    <scope>NUCLEOTIDE SEQUENCE [LARGE SCALE GENOMIC DNA]</scope>
    <source>
        <strain evidence="2">cv. IRGC 101232</strain>
    </source>
</reference>
<dbReference type="Gramene" id="OB04G15940.1">
    <property type="protein sequence ID" value="OB04G15940.1"/>
    <property type="gene ID" value="OB04G15940"/>
</dbReference>
<evidence type="ECO:0000313" key="3">
    <source>
        <dbReference type="Proteomes" id="UP000006038"/>
    </source>
</evidence>
<evidence type="ECO:0000313" key="2">
    <source>
        <dbReference type="EnsemblPlants" id="OB04G15940.1"/>
    </source>
</evidence>
<reference evidence="2" key="2">
    <citation type="submission" date="2013-04" db="UniProtKB">
        <authorList>
            <consortium name="EnsemblPlants"/>
        </authorList>
    </citation>
    <scope>IDENTIFICATION</scope>
</reference>
<dbReference type="Proteomes" id="UP000006038">
    <property type="component" value="Chromosome 4"/>
</dbReference>
<feature type="region of interest" description="Disordered" evidence="1">
    <location>
        <begin position="1"/>
        <end position="46"/>
    </location>
</feature>
<organism evidence="2">
    <name type="scientific">Oryza brachyantha</name>
    <name type="common">malo sina</name>
    <dbReference type="NCBI Taxonomy" id="4533"/>
    <lineage>
        <taxon>Eukaryota</taxon>
        <taxon>Viridiplantae</taxon>
        <taxon>Streptophyta</taxon>
        <taxon>Embryophyta</taxon>
        <taxon>Tracheophyta</taxon>
        <taxon>Spermatophyta</taxon>
        <taxon>Magnoliopsida</taxon>
        <taxon>Liliopsida</taxon>
        <taxon>Poales</taxon>
        <taxon>Poaceae</taxon>
        <taxon>BOP clade</taxon>
        <taxon>Oryzoideae</taxon>
        <taxon>Oryzeae</taxon>
        <taxon>Oryzinae</taxon>
        <taxon>Oryza</taxon>
    </lineage>
</organism>
<evidence type="ECO:0000256" key="1">
    <source>
        <dbReference type="SAM" id="MobiDB-lite"/>
    </source>
</evidence>
<protein>
    <submittedName>
        <fullName evidence="2">Uncharacterized protein</fullName>
    </submittedName>
</protein>
<sequence length="144" mass="15729">QHQQRRRRRLRPRRDRPAGGHRAVRRGEQHGEAVRHGAARGRRPGLPQHLLHGAVLAGHFAGGVPQVPRGRAGTVVAAFPAQRRGREGRRREVLPEVGAGRWAILHRSADGAPAGRWALAYAFAIVIISLSNKSLGEMTAPTKI</sequence>
<accession>J3LWR9</accession>
<feature type="compositionally biased region" description="Basic residues" evidence="1">
    <location>
        <begin position="1"/>
        <end position="14"/>
    </location>
</feature>
<feature type="compositionally biased region" description="Basic and acidic residues" evidence="1">
    <location>
        <begin position="25"/>
        <end position="35"/>
    </location>
</feature>
<name>J3LWR9_ORYBR</name>
<dbReference type="AlphaFoldDB" id="J3LWR9"/>
<proteinExistence type="predicted"/>
<dbReference type="EnsemblPlants" id="OB04G15940.1">
    <property type="protein sequence ID" value="OB04G15940.1"/>
    <property type="gene ID" value="OB04G15940"/>
</dbReference>
<keyword evidence="3" id="KW-1185">Reference proteome</keyword>
<dbReference type="HOGENOM" id="CLU_1801425_0_0_1"/>